<dbReference type="EMBL" id="CP027226">
    <property type="protein sequence ID" value="AVM42298.1"/>
    <property type="molecule type" value="Genomic_DNA"/>
</dbReference>
<comment type="similarity">
    <text evidence="1 4">Belongs to the bacterial ribosomal protein bS6 family.</text>
</comment>
<accession>A0A2S0KMQ5</accession>
<dbReference type="GO" id="GO:0005840">
    <property type="term" value="C:ribosome"/>
    <property type="evidence" value="ECO:0007669"/>
    <property type="project" value="UniProtKB-KW"/>
</dbReference>
<dbReference type="Gene3D" id="3.30.70.60">
    <property type="match status" value="1"/>
</dbReference>
<dbReference type="OrthoDB" id="9812702at2"/>
<dbReference type="InterPro" id="IPR020814">
    <property type="entry name" value="Ribosomal_S6_plastid/chlpt"/>
</dbReference>
<dbReference type="InterPro" id="IPR000529">
    <property type="entry name" value="Ribosomal_bS6"/>
</dbReference>
<evidence type="ECO:0000313" key="6">
    <source>
        <dbReference type="Proteomes" id="UP000237947"/>
    </source>
</evidence>
<dbReference type="PANTHER" id="PTHR21011:SF1">
    <property type="entry name" value="SMALL RIBOSOMAL SUBUNIT PROTEIN BS6M"/>
    <property type="match status" value="1"/>
</dbReference>
<dbReference type="GO" id="GO:0003735">
    <property type="term" value="F:structural constituent of ribosome"/>
    <property type="evidence" value="ECO:0007669"/>
    <property type="project" value="InterPro"/>
</dbReference>
<dbReference type="InterPro" id="IPR035980">
    <property type="entry name" value="Ribosomal_bS6_sf"/>
</dbReference>
<dbReference type="Proteomes" id="UP000237947">
    <property type="component" value="Chromosome"/>
</dbReference>
<dbReference type="HAMAP" id="MF_00360">
    <property type="entry name" value="Ribosomal_bS6"/>
    <property type="match status" value="1"/>
</dbReference>
<organism evidence="5 6">
    <name type="scientific">Fastidiosipila sanguinis</name>
    <dbReference type="NCBI Taxonomy" id="236753"/>
    <lineage>
        <taxon>Bacteria</taxon>
        <taxon>Bacillati</taxon>
        <taxon>Bacillota</taxon>
        <taxon>Clostridia</taxon>
        <taxon>Eubacteriales</taxon>
        <taxon>Oscillospiraceae</taxon>
        <taxon>Fastidiosipila</taxon>
    </lineage>
</organism>
<keyword evidence="6" id="KW-1185">Reference proteome</keyword>
<dbReference type="NCBIfam" id="TIGR00166">
    <property type="entry name" value="S6"/>
    <property type="match status" value="1"/>
</dbReference>
<gene>
    <name evidence="4 5" type="primary">rpsF</name>
    <name evidence="5" type="ORF">C5Q98_03210</name>
</gene>
<dbReference type="AlphaFoldDB" id="A0A2S0KMQ5"/>
<dbReference type="CDD" id="cd00473">
    <property type="entry name" value="bS6"/>
    <property type="match status" value="1"/>
</dbReference>
<reference evidence="6" key="1">
    <citation type="submission" date="2018-02" db="EMBL/GenBank/DDBJ databases">
        <authorList>
            <person name="Holder M.E."/>
            <person name="Ajami N.J."/>
            <person name="Petrosino J.F."/>
        </authorList>
    </citation>
    <scope>NUCLEOTIDE SEQUENCE [LARGE SCALE GENOMIC DNA]</scope>
    <source>
        <strain evidence="6">CCUG 47711</strain>
    </source>
</reference>
<dbReference type="KEGG" id="fsa:C5Q98_03210"/>
<dbReference type="GO" id="GO:0006412">
    <property type="term" value="P:translation"/>
    <property type="evidence" value="ECO:0007669"/>
    <property type="project" value="UniProtKB-UniRule"/>
</dbReference>
<dbReference type="GO" id="GO:0070181">
    <property type="term" value="F:small ribosomal subunit rRNA binding"/>
    <property type="evidence" value="ECO:0007669"/>
    <property type="project" value="TreeGrafter"/>
</dbReference>
<dbReference type="Pfam" id="PF01250">
    <property type="entry name" value="Ribosomal_S6"/>
    <property type="match status" value="1"/>
</dbReference>
<dbReference type="GO" id="GO:0005737">
    <property type="term" value="C:cytoplasm"/>
    <property type="evidence" value="ECO:0007669"/>
    <property type="project" value="UniProtKB-ARBA"/>
</dbReference>
<protein>
    <recommendedName>
        <fullName evidence="3 4">Small ribosomal subunit protein bS6</fullName>
    </recommendedName>
</protein>
<comment type="function">
    <text evidence="2 4">Binds together with bS18 to 16S ribosomal RNA.</text>
</comment>
<keyword evidence="4 5" id="KW-0689">Ribosomal protein</keyword>
<keyword evidence="4" id="KW-0687">Ribonucleoprotein</keyword>
<sequence length="93" mass="10609">MAKYELMYIVDGALEAEANQAVHDKVKAIVEKNATITSEEHIGRKRFAYEIDHKNEGDYMLFTIEAEKSAPEEINSDLRITEGLVRHILFALD</sequence>
<evidence type="ECO:0000256" key="1">
    <source>
        <dbReference type="ARBA" id="ARBA00009512"/>
    </source>
</evidence>
<dbReference type="InterPro" id="IPR014717">
    <property type="entry name" value="Transl_elong_EF1B/ribsomal_bS6"/>
</dbReference>
<dbReference type="GO" id="GO:1990904">
    <property type="term" value="C:ribonucleoprotein complex"/>
    <property type="evidence" value="ECO:0007669"/>
    <property type="project" value="UniProtKB-KW"/>
</dbReference>
<evidence type="ECO:0000256" key="2">
    <source>
        <dbReference type="ARBA" id="ARBA00035104"/>
    </source>
</evidence>
<dbReference type="RefSeq" id="WP_106012281.1">
    <property type="nucleotide sequence ID" value="NZ_CP027226.1"/>
</dbReference>
<evidence type="ECO:0000313" key="5">
    <source>
        <dbReference type="EMBL" id="AVM42298.1"/>
    </source>
</evidence>
<proteinExistence type="inferred from homology"/>
<keyword evidence="4" id="KW-0694">RNA-binding</keyword>
<name>A0A2S0KMQ5_9FIRM</name>
<dbReference type="SUPFAM" id="SSF54995">
    <property type="entry name" value="Ribosomal protein S6"/>
    <property type="match status" value="1"/>
</dbReference>
<evidence type="ECO:0000256" key="3">
    <source>
        <dbReference type="ARBA" id="ARBA00035294"/>
    </source>
</evidence>
<dbReference type="PANTHER" id="PTHR21011">
    <property type="entry name" value="MITOCHONDRIAL 28S RIBOSOMAL PROTEIN S6"/>
    <property type="match status" value="1"/>
</dbReference>
<keyword evidence="4" id="KW-0699">rRNA-binding</keyword>
<evidence type="ECO:0000256" key="4">
    <source>
        <dbReference type="HAMAP-Rule" id="MF_00360"/>
    </source>
</evidence>